<sequence>MPDRLPYHFSSLPAYSPDVAQNQLALEQLMRQLDLHAMLVNAQDRFLTEYTPKHNSPRYAVSGFDGSTGEGIFVRQDVAQALGLSGQYVLFVDGRYHLQAEQQTVPQQVHLEKLPVGVSLWHSMALWLAARGETVRRVGFDSFRVSEAQRQGMLAVQGAEQLQWLPLQEGEIDLAVQLPGWSVDRPVFPVSEAITGRSVVDNLQALRTRLPAGAAFMTGAAADISYVLNSRGYHIPNASSQLGYLFVLPGRVVLFMPQECADSPVNLPEVPDLQVIRNDVPALRRTLAHEVISQVCFSADTVNSALPQWAKQIWPTVTLVDTFNVVENLRVAKTPEEQETFRRAYLRSSRAIARTMRWAKWGVAGVAHSEYDLSRQINDEYRAEGAVALTFTTIAASDAMSALAHYTKASKTRPLQEGALVLLDSGAYYEDGLATDCTRVVLRKTDPTTQAQPWQREIYTVALKACIRGLLATVPASATGHDVDQMVRAVCQQYGHDYSHGTGHGIGIHVHENGVRFMPGSRYGVVPHAVISIEPGIYLAGQGGVRIENIVIIQPDEQSGQVRFENMTFVGYDWELIDLDLLTAEEKDYLRAYEQRCLVLGTAVTDCPLLQA</sequence>
<keyword evidence="4" id="KW-0482">Metalloprotease</keyword>
<feature type="domain" description="Peptidase M24" evidence="6">
    <location>
        <begin position="340"/>
        <end position="554"/>
    </location>
</feature>
<dbReference type="PROSITE" id="PS00491">
    <property type="entry name" value="PROLINE_PEPTIDASE"/>
    <property type="match status" value="1"/>
</dbReference>
<keyword evidence="1" id="KW-0645">Protease</keyword>
<dbReference type="Gene3D" id="3.40.350.10">
    <property type="entry name" value="Creatinase/prolidase N-terminal domain"/>
    <property type="match status" value="2"/>
</dbReference>
<dbReference type="Gene3D" id="3.90.230.10">
    <property type="entry name" value="Creatinase/methionine aminopeptidase superfamily"/>
    <property type="match status" value="1"/>
</dbReference>
<dbReference type="Proteomes" id="UP000587991">
    <property type="component" value="Unassembled WGS sequence"/>
</dbReference>
<protein>
    <submittedName>
        <fullName evidence="8">M24 family metallopeptidase</fullName>
    </submittedName>
</protein>
<name>A0A847S299_9NEIS</name>
<dbReference type="GO" id="GO:0008237">
    <property type="term" value="F:metallopeptidase activity"/>
    <property type="evidence" value="ECO:0007669"/>
    <property type="project" value="UniProtKB-KW"/>
</dbReference>
<evidence type="ECO:0000259" key="6">
    <source>
        <dbReference type="Pfam" id="PF00557"/>
    </source>
</evidence>
<dbReference type="AlphaFoldDB" id="A0A847S299"/>
<comment type="caution">
    <text evidence="8">The sequence shown here is derived from an EMBL/GenBank/DDBJ whole genome shotgun (WGS) entry which is preliminary data.</text>
</comment>
<keyword evidence="9" id="KW-1185">Reference proteome</keyword>
<accession>A0A847S299</accession>
<evidence type="ECO:0000256" key="3">
    <source>
        <dbReference type="ARBA" id="ARBA00022801"/>
    </source>
</evidence>
<dbReference type="Pfam" id="PF16189">
    <property type="entry name" value="Creatinase_N_2"/>
    <property type="match status" value="1"/>
</dbReference>
<dbReference type="InterPro" id="IPR001131">
    <property type="entry name" value="Peptidase_M24B_aminopep-P_CS"/>
</dbReference>
<evidence type="ECO:0000313" key="9">
    <source>
        <dbReference type="Proteomes" id="UP000587991"/>
    </source>
</evidence>
<dbReference type="GO" id="GO:0046872">
    <property type="term" value="F:metal ion binding"/>
    <property type="evidence" value="ECO:0007669"/>
    <property type="project" value="UniProtKB-KW"/>
</dbReference>
<comment type="similarity">
    <text evidence="5">Belongs to the peptidase M24B family.</text>
</comment>
<dbReference type="InterPro" id="IPR032416">
    <property type="entry name" value="Peptidase_M24_C"/>
</dbReference>
<dbReference type="InterPro" id="IPR029149">
    <property type="entry name" value="Creatin/AminoP/Spt16_N"/>
</dbReference>
<dbReference type="EMBL" id="JABAIM010000002">
    <property type="protein sequence ID" value="NLR75951.1"/>
    <property type="molecule type" value="Genomic_DNA"/>
</dbReference>
<evidence type="ECO:0000256" key="1">
    <source>
        <dbReference type="ARBA" id="ARBA00022670"/>
    </source>
</evidence>
<reference evidence="8 9" key="1">
    <citation type="submission" date="2020-04" db="EMBL/GenBank/DDBJ databases">
        <title>Draft genome of Leeia sp. IMCC25680.</title>
        <authorList>
            <person name="Song J."/>
            <person name="Cho J.-C."/>
        </authorList>
    </citation>
    <scope>NUCLEOTIDE SEQUENCE [LARGE SCALE GENOMIC DNA]</scope>
    <source>
        <strain evidence="8 9">IMCC25680</strain>
    </source>
</reference>
<evidence type="ECO:0000313" key="8">
    <source>
        <dbReference type="EMBL" id="NLR75951.1"/>
    </source>
</evidence>
<dbReference type="SUPFAM" id="SSF55920">
    <property type="entry name" value="Creatinase/aminopeptidase"/>
    <property type="match status" value="1"/>
</dbReference>
<dbReference type="InterPro" id="IPR036005">
    <property type="entry name" value="Creatinase/aminopeptidase-like"/>
</dbReference>
<organism evidence="8 9">
    <name type="scientific">Leeia aquatica</name>
    <dbReference type="NCBI Taxonomy" id="2725557"/>
    <lineage>
        <taxon>Bacteria</taxon>
        <taxon>Pseudomonadati</taxon>
        <taxon>Pseudomonadota</taxon>
        <taxon>Betaproteobacteria</taxon>
        <taxon>Neisseriales</taxon>
        <taxon>Leeiaceae</taxon>
        <taxon>Leeia</taxon>
    </lineage>
</organism>
<keyword evidence="3" id="KW-0378">Hydrolase</keyword>
<evidence type="ECO:0000259" key="7">
    <source>
        <dbReference type="Pfam" id="PF16188"/>
    </source>
</evidence>
<dbReference type="PANTHER" id="PTHR43763">
    <property type="entry name" value="XAA-PRO AMINOPEPTIDASE 1"/>
    <property type="match status" value="1"/>
</dbReference>
<dbReference type="InterPro" id="IPR050422">
    <property type="entry name" value="X-Pro_aminopeptidase_P"/>
</dbReference>
<dbReference type="Pfam" id="PF00557">
    <property type="entry name" value="Peptidase_M24"/>
    <property type="match status" value="1"/>
</dbReference>
<proteinExistence type="inferred from homology"/>
<dbReference type="RefSeq" id="WP_168877576.1">
    <property type="nucleotide sequence ID" value="NZ_JABAIM010000002.1"/>
</dbReference>
<evidence type="ECO:0000256" key="5">
    <source>
        <dbReference type="RuleBase" id="RU000590"/>
    </source>
</evidence>
<dbReference type="Pfam" id="PF16188">
    <property type="entry name" value="Peptidase_M24_C"/>
    <property type="match status" value="1"/>
</dbReference>
<evidence type="ECO:0000256" key="4">
    <source>
        <dbReference type="ARBA" id="ARBA00023049"/>
    </source>
</evidence>
<feature type="domain" description="Peptidase M24 C-terminal" evidence="7">
    <location>
        <begin position="563"/>
        <end position="598"/>
    </location>
</feature>
<dbReference type="InterPro" id="IPR000994">
    <property type="entry name" value="Pept_M24"/>
</dbReference>
<keyword evidence="2 5" id="KW-0479">Metal-binding</keyword>
<evidence type="ECO:0000256" key="2">
    <source>
        <dbReference type="ARBA" id="ARBA00022723"/>
    </source>
</evidence>
<gene>
    <name evidence="8" type="ORF">HF682_12355</name>
</gene>
<dbReference type="PANTHER" id="PTHR43763:SF20">
    <property type="entry name" value="XAA-PRO AMINOPEPTIDASE APEPP"/>
    <property type="match status" value="1"/>
</dbReference>
<dbReference type="GO" id="GO:0006508">
    <property type="term" value="P:proteolysis"/>
    <property type="evidence" value="ECO:0007669"/>
    <property type="project" value="UniProtKB-KW"/>
</dbReference>